<evidence type="ECO:0000313" key="3">
    <source>
        <dbReference type="Proteomes" id="UP001177023"/>
    </source>
</evidence>
<comment type="caution">
    <text evidence="2">The sequence shown here is derived from an EMBL/GenBank/DDBJ whole genome shotgun (WGS) entry which is preliminary data.</text>
</comment>
<proteinExistence type="predicted"/>
<dbReference type="EMBL" id="CATQJA010002631">
    <property type="protein sequence ID" value="CAJ0574559.1"/>
    <property type="molecule type" value="Genomic_DNA"/>
</dbReference>
<accession>A0AA36G0Z4</accession>
<reference evidence="2" key="1">
    <citation type="submission" date="2023-06" db="EMBL/GenBank/DDBJ databases">
        <authorList>
            <person name="Delattre M."/>
        </authorList>
    </citation>
    <scope>NUCLEOTIDE SEQUENCE</scope>
    <source>
        <strain evidence="2">AF72</strain>
    </source>
</reference>
<name>A0AA36G0Z4_9BILA</name>
<keyword evidence="3" id="KW-1185">Reference proteome</keyword>
<sequence length="296" mass="33501">MNFLFQARLRANAMAISTEFITTPFYLCRGINAGNREQVIHALKNCIRCKSNDTRIELAMAPAGHCHKLTFSCLHCGIRTDLAETDTYSVEDTPPEPLDAPSAGFSQEDVDLRAIPQIPLQSANQRIQMNLPGARARLVGHKAFDQDGVLDEKKRVYLTNRVKRRRAERQRQRDERVAQLGPVLYRWRVNLAKGGTWKEILDLCRSQTQPSGYNMKMLSDFFEAHLIHEAGNAPSKQQPDPLQLEAANLWLAKERAECTKEFQEQFTAICAADQQRNPRPAPASPFLRPPPNRVGL</sequence>
<protein>
    <submittedName>
        <fullName evidence="2">Uncharacterized protein</fullName>
    </submittedName>
</protein>
<dbReference type="Proteomes" id="UP001177023">
    <property type="component" value="Unassembled WGS sequence"/>
</dbReference>
<organism evidence="2 3">
    <name type="scientific">Mesorhabditis spiculigera</name>
    <dbReference type="NCBI Taxonomy" id="96644"/>
    <lineage>
        <taxon>Eukaryota</taxon>
        <taxon>Metazoa</taxon>
        <taxon>Ecdysozoa</taxon>
        <taxon>Nematoda</taxon>
        <taxon>Chromadorea</taxon>
        <taxon>Rhabditida</taxon>
        <taxon>Rhabditina</taxon>
        <taxon>Rhabditomorpha</taxon>
        <taxon>Rhabditoidea</taxon>
        <taxon>Rhabditidae</taxon>
        <taxon>Mesorhabditinae</taxon>
        <taxon>Mesorhabditis</taxon>
    </lineage>
</organism>
<evidence type="ECO:0000256" key="1">
    <source>
        <dbReference type="SAM" id="MobiDB-lite"/>
    </source>
</evidence>
<feature type="compositionally biased region" description="Pro residues" evidence="1">
    <location>
        <begin position="279"/>
        <end position="296"/>
    </location>
</feature>
<feature type="region of interest" description="Disordered" evidence="1">
    <location>
        <begin position="271"/>
        <end position="296"/>
    </location>
</feature>
<dbReference type="AlphaFoldDB" id="A0AA36G0Z4"/>
<evidence type="ECO:0000313" key="2">
    <source>
        <dbReference type="EMBL" id="CAJ0574559.1"/>
    </source>
</evidence>
<gene>
    <name evidence="2" type="ORF">MSPICULIGERA_LOCUS12891</name>
</gene>
<feature type="non-terminal residue" evidence="2">
    <location>
        <position position="296"/>
    </location>
</feature>